<feature type="compositionally biased region" description="Polar residues" evidence="1">
    <location>
        <begin position="13"/>
        <end position="30"/>
    </location>
</feature>
<proteinExistence type="predicted"/>
<keyword evidence="3" id="KW-1185">Reference proteome</keyword>
<feature type="compositionally biased region" description="Polar residues" evidence="1">
    <location>
        <begin position="194"/>
        <end position="203"/>
    </location>
</feature>
<feature type="region of interest" description="Disordered" evidence="1">
    <location>
        <begin position="398"/>
        <end position="421"/>
    </location>
</feature>
<feature type="compositionally biased region" description="Pro residues" evidence="1">
    <location>
        <begin position="467"/>
        <end position="481"/>
    </location>
</feature>
<feature type="region of interest" description="Disordered" evidence="1">
    <location>
        <begin position="458"/>
        <end position="487"/>
    </location>
</feature>
<dbReference type="Proteomes" id="UP001634394">
    <property type="component" value="Unassembled WGS sequence"/>
</dbReference>
<evidence type="ECO:0000313" key="3">
    <source>
        <dbReference type="Proteomes" id="UP001634394"/>
    </source>
</evidence>
<dbReference type="AlphaFoldDB" id="A0ABD3XDD5"/>
<gene>
    <name evidence="2" type="ORF">ACJMK2_029298</name>
</gene>
<feature type="compositionally biased region" description="Polar residues" evidence="1">
    <location>
        <begin position="142"/>
        <end position="160"/>
    </location>
</feature>
<feature type="region of interest" description="Disordered" evidence="1">
    <location>
        <begin position="59"/>
        <end position="88"/>
    </location>
</feature>
<organism evidence="2 3">
    <name type="scientific">Sinanodonta woodiana</name>
    <name type="common">Chinese pond mussel</name>
    <name type="synonym">Anodonta woodiana</name>
    <dbReference type="NCBI Taxonomy" id="1069815"/>
    <lineage>
        <taxon>Eukaryota</taxon>
        <taxon>Metazoa</taxon>
        <taxon>Spiralia</taxon>
        <taxon>Lophotrochozoa</taxon>
        <taxon>Mollusca</taxon>
        <taxon>Bivalvia</taxon>
        <taxon>Autobranchia</taxon>
        <taxon>Heteroconchia</taxon>
        <taxon>Palaeoheterodonta</taxon>
        <taxon>Unionida</taxon>
        <taxon>Unionoidea</taxon>
        <taxon>Unionidae</taxon>
        <taxon>Unioninae</taxon>
        <taxon>Sinanodonta</taxon>
    </lineage>
</organism>
<evidence type="ECO:0000256" key="1">
    <source>
        <dbReference type="SAM" id="MobiDB-lite"/>
    </source>
</evidence>
<evidence type="ECO:0000313" key="2">
    <source>
        <dbReference type="EMBL" id="KAL3882998.1"/>
    </source>
</evidence>
<comment type="caution">
    <text evidence="2">The sequence shown here is derived from an EMBL/GenBank/DDBJ whole genome shotgun (WGS) entry which is preliminary data.</text>
</comment>
<feature type="region of interest" description="Disordered" evidence="1">
    <location>
        <begin position="1"/>
        <end position="41"/>
    </location>
</feature>
<feature type="region of interest" description="Disordered" evidence="1">
    <location>
        <begin position="124"/>
        <end position="203"/>
    </location>
</feature>
<accession>A0ABD3XDD5</accession>
<dbReference type="EMBL" id="JBJQND010000003">
    <property type="protein sequence ID" value="KAL3882998.1"/>
    <property type="molecule type" value="Genomic_DNA"/>
</dbReference>
<protein>
    <submittedName>
        <fullName evidence="2">Uncharacterized protein</fullName>
    </submittedName>
</protein>
<sequence>MSQKAIKKRTIESMRSSPQLKNQTQAYTVSETEKETTQSKKLPKWVLPLNKFIALPNGLRVKSHSDPSDSSSPQRGGHGGRSVPLKAVPLHDPISTGIVSDDQLHVYISSPQGTQIQTDPFIGIDRGFQTSTPGSVTPDISGASTPRGTITPRGSLSSADSAKGRISKYRQRSSSTPPDFGRRQPLPEKLSFENGLTTRSGTDQINNGWYNSNLDVFNDSITTVSTDSSIDIIDQADNFTSPGHRERSASFGGPATSAGHTSDLRFCFDFNHIPAGHKVVVTPHYAPPHNSSIIKRGDMDKMNMESGSGVVNDLEHVNGSIPGEHNQSVLMYRPSNSDEVIMMGNHAEPWQNYSGYELSTLGRNDRTNLLNARARFSSMPTVLPSKGDKKLIKILKKQEKEERKRIEKEEKKRAKEEKKRRKLEQKLLNKTLPRNWNYVNRPIESVYSRQKLSLSTVPIDFEDGPRNSPPPTTAPPPPPQPSLRTRSLYSSAPDLLRLEQIYGGAPVSSRVR</sequence>
<name>A0ABD3XDD5_SINWO</name>
<feature type="compositionally biased region" description="Basic and acidic residues" evidence="1">
    <location>
        <begin position="398"/>
        <end position="417"/>
    </location>
</feature>
<reference evidence="2 3" key="1">
    <citation type="submission" date="2024-11" db="EMBL/GenBank/DDBJ databases">
        <title>Chromosome-level genome assembly of the freshwater bivalve Anodonta woodiana.</title>
        <authorList>
            <person name="Chen X."/>
        </authorList>
    </citation>
    <scope>NUCLEOTIDE SEQUENCE [LARGE SCALE GENOMIC DNA]</scope>
    <source>
        <strain evidence="2">MN2024</strain>
        <tissue evidence="2">Gills</tissue>
    </source>
</reference>